<dbReference type="SUPFAM" id="SSF51445">
    <property type="entry name" value="(Trans)glycosidases"/>
    <property type="match status" value="1"/>
</dbReference>
<dbReference type="RefSeq" id="WP_125715974.1">
    <property type="nucleotide sequence ID" value="NZ_JBHTOP010000024.1"/>
</dbReference>
<keyword evidence="5" id="KW-1185">Reference proteome</keyword>
<dbReference type="EC" id="3.2.1.-" evidence="4"/>
<dbReference type="CDD" id="cd02857">
    <property type="entry name" value="E_set_CDase_PDE_N"/>
    <property type="match status" value="1"/>
</dbReference>
<dbReference type="Gene3D" id="3.20.20.80">
    <property type="entry name" value="Glycosidases"/>
    <property type="match status" value="1"/>
</dbReference>
<keyword evidence="2 4" id="KW-0326">Glycosidase</keyword>
<reference evidence="5" key="1">
    <citation type="journal article" date="2019" name="Int. J. Syst. Evol. Microbiol.">
        <title>The Global Catalogue of Microorganisms (GCM) 10K type strain sequencing project: providing services to taxonomists for standard genome sequencing and annotation.</title>
        <authorList>
            <consortium name="The Broad Institute Genomics Platform"/>
            <consortium name="The Broad Institute Genome Sequencing Center for Infectious Disease"/>
            <person name="Wu L."/>
            <person name="Ma J."/>
        </authorList>
    </citation>
    <scope>NUCLEOTIDE SEQUENCE [LARGE SCALE GENOMIC DNA]</scope>
    <source>
        <strain evidence="5">CCM 8896</strain>
    </source>
</reference>
<dbReference type="InterPro" id="IPR017853">
    <property type="entry name" value="GH"/>
</dbReference>
<dbReference type="InterPro" id="IPR045857">
    <property type="entry name" value="O16G_dom_2"/>
</dbReference>
<sequence length="596" mass="69017">MKTSAFYHRTESEYAFLYQPDEFVVRLRTAKNDVAQVFLYYGDPFDQREDTQGVSQWHYQTLALNKSLQTQDHQYWEVRLQPTFNRLQYGFVVLGLDQTQIFYGELGCAPVTPTTLQTMGNYFRLPYFHDIDRVPNLDWIHHTVWYQIFPERFANGDPNNDPAEILAWDINNRPGRDSYYGGDLQGILDHLDYLQALGFNGLYLTPIFKANSNHKYDTVDYFEIDPEFGDKRTLKRLIDGAHQRGMKVMLDAVFNHIGDQSTQWQDVLTHQAQSQFKNWFHIHHFPVTYEATANFEVGRHLSYETFAYNPHMPKFNTADPAAAAYLLSVARYWIEQFDIDAWRLDVADEVDHHFWRQFTTLCRSLKPDFYILGEAWHNAGPWLNGPEFSGVMNYQLTDLVTAKFLTKTISNSDFIARLNQATLAYRDQTNELVFNLLGSHDTPRVLTVAQHNLAAVQAAFAFMFCQKGTPCVYYGDEIGMVGGPDPDNRRPMIWQKGQQNQKMQQFMQALIQFKKDYALELAQRPVQWENSEASDLLQFSRPGATNTLQAYFNTSQTPQTLTIDPAATILLSQGGQLNNKTYQLEPDGFVIFRQTK</sequence>
<dbReference type="GO" id="GO:0016798">
    <property type="term" value="F:hydrolase activity, acting on glycosyl bonds"/>
    <property type="evidence" value="ECO:0007669"/>
    <property type="project" value="UniProtKB-KW"/>
</dbReference>
<dbReference type="Gene3D" id="3.90.400.10">
    <property type="entry name" value="Oligo-1,6-glucosidase, Domain 2"/>
    <property type="match status" value="1"/>
</dbReference>
<dbReference type="PANTHER" id="PTHR10357:SF210">
    <property type="entry name" value="MALTODEXTRIN GLUCOSIDASE"/>
    <property type="match status" value="1"/>
</dbReference>
<evidence type="ECO:0000256" key="1">
    <source>
        <dbReference type="ARBA" id="ARBA00022801"/>
    </source>
</evidence>
<comment type="caution">
    <text evidence="4">The sequence shown here is derived from an EMBL/GenBank/DDBJ whole genome shotgun (WGS) entry which is preliminary data.</text>
</comment>
<keyword evidence="1 4" id="KW-0378">Hydrolase</keyword>
<dbReference type="SMART" id="SM00642">
    <property type="entry name" value="Aamy"/>
    <property type="match status" value="1"/>
</dbReference>
<name>A0ABW4J8N9_9LACO</name>
<protein>
    <submittedName>
        <fullName evidence="4">Glycoside hydrolase family 13 protein</fullName>
        <ecNumber evidence="4">3.2.1.-</ecNumber>
    </submittedName>
</protein>
<gene>
    <name evidence="4" type="ORF">ACFQ5M_09255</name>
</gene>
<feature type="domain" description="Glycosyl hydrolase family 13 catalytic" evidence="3">
    <location>
        <begin position="147"/>
        <end position="514"/>
    </location>
</feature>
<evidence type="ECO:0000313" key="5">
    <source>
        <dbReference type="Proteomes" id="UP001597267"/>
    </source>
</evidence>
<dbReference type="Gene3D" id="2.60.40.10">
    <property type="entry name" value="Immunoglobulins"/>
    <property type="match status" value="1"/>
</dbReference>
<dbReference type="InterPro" id="IPR006047">
    <property type="entry name" value="GH13_cat_dom"/>
</dbReference>
<evidence type="ECO:0000313" key="4">
    <source>
        <dbReference type="EMBL" id="MFD1672283.1"/>
    </source>
</evidence>
<evidence type="ECO:0000259" key="3">
    <source>
        <dbReference type="SMART" id="SM00642"/>
    </source>
</evidence>
<proteinExistence type="predicted"/>
<evidence type="ECO:0000256" key="2">
    <source>
        <dbReference type="ARBA" id="ARBA00023295"/>
    </source>
</evidence>
<dbReference type="CDD" id="cd11338">
    <property type="entry name" value="AmyAc_CMD"/>
    <property type="match status" value="1"/>
</dbReference>
<dbReference type="InterPro" id="IPR013783">
    <property type="entry name" value="Ig-like_fold"/>
</dbReference>
<dbReference type="InterPro" id="IPR004185">
    <property type="entry name" value="Glyco_hydro_13_lg-like_dom"/>
</dbReference>
<dbReference type="EMBL" id="JBHTOP010000024">
    <property type="protein sequence ID" value="MFD1672283.1"/>
    <property type="molecule type" value="Genomic_DNA"/>
</dbReference>
<organism evidence="4 5">
    <name type="scientific">Agrilactobacillus yilanensis</name>
    <dbReference type="NCBI Taxonomy" id="2485997"/>
    <lineage>
        <taxon>Bacteria</taxon>
        <taxon>Bacillati</taxon>
        <taxon>Bacillota</taxon>
        <taxon>Bacilli</taxon>
        <taxon>Lactobacillales</taxon>
        <taxon>Lactobacillaceae</taxon>
        <taxon>Agrilactobacillus</taxon>
    </lineage>
</organism>
<dbReference type="PANTHER" id="PTHR10357">
    <property type="entry name" value="ALPHA-AMYLASE FAMILY MEMBER"/>
    <property type="match status" value="1"/>
</dbReference>
<dbReference type="Proteomes" id="UP001597267">
    <property type="component" value="Unassembled WGS sequence"/>
</dbReference>
<dbReference type="Pfam" id="PF02903">
    <property type="entry name" value="Alpha-amylase_N"/>
    <property type="match status" value="1"/>
</dbReference>
<accession>A0ABW4J8N9</accession>
<dbReference type="Pfam" id="PF00128">
    <property type="entry name" value="Alpha-amylase"/>
    <property type="match status" value="1"/>
</dbReference>